<evidence type="ECO:0000313" key="3">
    <source>
        <dbReference type="Proteomes" id="UP001320460"/>
    </source>
</evidence>
<keyword evidence="1" id="KW-0732">Signal</keyword>
<dbReference type="PROSITE" id="PS51257">
    <property type="entry name" value="PROKAR_LIPOPROTEIN"/>
    <property type="match status" value="1"/>
</dbReference>
<evidence type="ECO:0000256" key="1">
    <source>
        <dbReference type="SAM" id="SignalP"/>
    </source>
</evidence>
<dbReference type="Proteomes" id="UP001320460">
    <property type="component" value="Chromosome"/>
</dbReference>
<feature type="chain" id="PRO_5046571527" description="DUF1795 domain-containing protein" evidence="1">
    <location>
        <begin position="29"/>
        <end position="185"/>
    </location>
</feature>
<dbReference type="Gene3D" id="3.40.1000.10">
    <property type="entry name" value="Mog1/PsbP, alpha/beta/alpha sandwich"/>
    <property type="match status" value="1"/>
</dbReference>
<dbReference type="RefSeq" id="WP_232034404.1">
    <property type="nucleotide sequence ID" value="NZ_AP025334.1"/>
</dbReference>
<protein>
    <recommendedName>
        <fullName evidence="4">DUF1795 domain-containing protein</fullName>
    </recommendedName>
</protein>
<keyword evidence="3" id="KW-1185">Reference proteome</keyword>
<sequence>MKFKNISNLSAAIFFTVTLGCTVNVASAAEVQTTEQKAATTETISLLDGKQEFQLQGYEVQPVPGGAPGKMYVNKQAKRVLIIGEEDIPLAARAASEDDFLTGLKSIKDQQKQASPSYKVVSEKTENVKGLKVYHIEATSNMDGTDVFQATLIAVANGKFTIIQVISNQKDKPGHIAAVNNILGK</sequence>
<accession>A0ABM7VUN0</accession>
<gene>
    <name evidence="2" type="ORF">PDTA9734_23550</name>
</gene>
<feature type="signal peptide" evidence="1">
    <location>
        <begin position="1"/>
        <end position="28"/>
    </location>
</feature>
<proteinExistence type="predicted"/>
<evidence type="ECO:0008006" key="4">
    <source>
        <dbReference type="Google" id="ProtNLM"/>
    </source>
</evidence>
<reference evidence="2 3" key="1">
    <citation type="submission" date="2021-12" db="EMBL/GenBank/DDBJ databases">
        <title>Complete genome sequence of Phytobacter diazotrophicus TA9734.</title>
        <authorList>
            <person name="Kubota H."/>
            <person name="Nakayama Y."/>
            <person name="Ariyoshi T."/>
        </authorList>
    </citation>
    <scope>NUCLEOTIDE SEQUENCE [LARGE SCALE GENOMIC DNA]</scope>
    <source>
        <strain evidence="2 3">TA9734</strain>
    </source>
</reference>
<name>A0ABM7VUN0_9ENTR</name>
<organism evidence="2 3">
    <name type="scientific">Phytobacter diazotrophicus</name>
    <dbReference type="NCBI Taxonomy" id="395631"/>
    <lineage>
        <taxon>Bacteria</taxon>
        <taxon>Pseudomonadati</taxon>
        <taxon>Pseudomonadota</taxon>
        <taxon>Gammaproteobacteria</taxon>
        <taxon>Enterobacterales</taxon>
        <taxon>Enterobacteriaceae</taxon>
        <taxon>Phytobacter</taxon>
    </lineage>
</organism>
<evidence type="ECO:0000313" key="2">
    <source>
        <dbReference type="EMBL" id="BDD50868.1"/>
    </source>
</evidence>
<dbReference type="EMBL" id="AP025334">
    <property type="protein sequence ID" value="BDD50868.1"/>
    <property type="molecule type" value="Genomic_DNA"/>
</dbReference>